<dbReference type="InterPro" id="IPR000566">
    <property type="entry name" value="Lipocln_cytosolic_FA-bd_dom"/>
</dbReference>
<organism evidence="2 3">
    <name type="scientific">Stagnihabitans tardus</name>
    <dbReference type="NCBI Taxonomy" id="2699202"/>
    <lineage>
        <taxon>Bacteria</taxon>
        <taxon>Pseudomonadati</taxon>
        <taxon>Pseudomonadota</taxon>
        <taxon>Alphaproteobacteria</taxon>
        <taxon>Rhodobacterales</taxon>
        <taxon>Paracoccaceae</taxon>
        <taxon>Stagnihabitans</taxon>
    </lineage>
</organism>
<dbReference type="AlphaFoldDB" id="A0AAE5BUW9"/>
<evidence type="ECO:0000259" key="1">
    <source>
        <dbReference type="Pfam" id="PF08212"/>
    </source>
</evidence>
<protein>
    <submittedName>
        <fullName evidence="2">Lipocalin</fullName>
    </submittedName>
</protein>
<dbReference type="InterPro" id="IPR012674">
    <property type="entry name" value="Calycin"/>
</dbReference>
<feature type="domain" description="Lipocalin/cytosolic fatty-acid binding" evidence="1">
    <location>
        <begin position="91"/>
        <end position="150"/>
    </location>
</feature>
<dbReference type="Proteomes" id="UP001193501">
    <property type="component" value="Unassembled WGS sequence"/>
</dbReference>
<proteinExistence type="predicted"/>
<dbReference type="RefSeq" id="WP_168774497.1">
    <property type="nucleotide sequence ID" value="NZ_JAABNR010000007.1"/>
</dbReference>
<accession>A0AAE5BUW9</accession>
<evidence type="ECO:0000313" key="3">
    <source>
        <dbReference type="Proteomes" id="UP001193501"/>
    </source>
</evidence>
<dbReference type="Gene3D" id="2.40.128.20">
    <property type="match status" value="1"/>
</dbReference>
<gene>
    <name evidence="2" type="ORF">GV832_08835</name>
</gene>
<name>A0AAE5BUW9_9RHOB</name>
<dbReference type="SUPFAM" id="SSF50814">
    <property type="entry name" value="Lipocalins"/>
    <property type="match status" value="1"/>
</dbReference>
<keyword evidence="3" id="KW-1185">Reference proteome</keyword>
<reference evidence="2" key="1">
    <citation type="submission" date="2020-01" db="EMBL/GenBank/DDBJ databases">
        <authorList>
            <person name="Chen W.-M."/>
        </authorList>
    </citation>
    <scope>NUCLEOTIDE SEQUENCE</scope>
    <source>
        <strain evidence="2">CYK-10</strain>
    </source>
</reference>
<sequence>MRRLGLLVLLAACTARPEPVAVTRDLSRPVYSIAGFDAARLSGDWVQVAGFGDCAGGRLQVGARVAYDLCLASGRAAGEAQATGVPGRFETQDGGLWVLWADADNRTLVIGAPDGRIGAVLNRGADISPDRLTAARDILSFNGYDVERLRAY</sequence>
<evidence type="ECO:0000313" key="2">
    <source>
        <dbReference type="EMBL" id="NBZ87682.1"/>
    </source>
</evidence>
<comment type="caution">
    <text evidence="2">The sequence shown here is derived from an EMBL/GenBank/DDBJ whole genome shotgun (WGS) entry which is preliminary data.</text>
</comment>
<dbReference type="EMBL" id="JAABNR010000007">
    <property type="protein sequence ID" value="NBZ87682.1"/>
    <property type="molecule type" value="Genomic_DNA"/>
</dbReference>
<dbReference type="Pfam" id="PF08212">
    <property type="entry name" value="Lipocalin_2"/>
    <property type="match status" value="1"/>
</dbReference>